<dbReference type="STRING" id="1385369.N825_16450"/>
<evidence type="ECO:0000313" key="2">
    <source>
        <dbReference type="EMBL" id="EWY37641.1"/>
    </source>
</evidence>
<evidence type="ECO:0008006" key="4">
    <source>
        <dbReference type="Google" id="ProtNLM"/>
    </source>
</evidence>
<protein>
    <recommendedName>
        <fullName evidence="4">Lipoprotein</fullName>
    </recommendedName>
</protein>
<accession>W9GYI8</accession>
<feature type="region of interest" description="Disordered" evidence="1">
    <location>
        <begin position="69"/>
        <end position="112"/>
    </location>
</feature>
<keyword evidence="3" id="KW-1185">Reference proteome</keyword>
<evidence type="ECO:0000313" key="3">
    <source>
        <dbReference type="Proteomes" id="UP000019486"/>
    </source>
</evidence>
<sequence length="112" mass="13145">MRASHLLTLSCLLLVGCSDVPDQDWGYGTGGPADLEWERRSILIDLARTCREGDRQACDTLDRAIEERRRQDRYSGPLPSLSERNLDQRRRDQERYEEKSRRQRQLPNDLSR</sequence>
<dbReference type="Proteomes" id="UP000019486">
    <property type="component" value="Unassembled WGS sequence"/>
</dbReference>
<dbReference type="RefSeq" id="WP_157619540.1">
    <property type="nucleotide sequence ID" value="NZ_AVFL01000024.1"/>
</dbReference>
<comment type="caution">
    <text evidence="2">The sequence shown here is derived from an EMBL/GenBank/DDBJ whole genome shotgun (WGS) entry which is preliminary data.</text>
</comment>
<organism evidence="2 3">
    <name type="scientific">Skermanella stibiiresistens SB22</name>
    <dbReference type="NCBI Taxonomy" id="1385369"/>
    <lineage>
        <taxon>Bacteria</taxon>
        <taxon>Pseudomonadati</taxon>
        <taxon>Pseudomonadota</taxon>
        <taxon>Alphaproteobacteria</taxon>
        <taxon>Rhodospirillales</taxon>
        <taxon>Azospirillaceae</taxon>
        <taxon>Skermanella</taxon>
    </lineage>
</organism>
<feature type="compositionally biased region" description="Basic and acidic residues" evidence="1">
    <location>
        <begin position="84"/>
        <end position="100"/>
    </location>
</feature>
<dbReference type="AlphaFoldDB" id="W9GYI8"/>
<name>W9GYI8_9PROT</name>
<evidence type="ECO:0000256" key="1">
    <source>
        <dbReference type="SAM" id="MobiDB-lite"/>
    </source>
</evidence>
<dbReference type="PROSITE" id="PS51257">
    <property type="entry name" value="PROKAR_LIPOPROTEIN"/>
    <property type="match status" value="1"/>
</dbReference>
<gene>
    <name evidence="2" type="ORF">N825_16450</name>
</gene>
<dbReference type="OrthoDB" id="9965860at2"/>
<proteinExistence type="predicted"/>
<dbReference type="EMBL" id="AVFL01000024">
    <property type="protein sequence ID" value="EWY37641.1"/>
    <property type="molecule type" value="Genomic_DNA"/>
</dbReference>
<reference evidence="2 3" key="1">
    <citation type="submission" date="2013-08" db="EMBL/GenBank/DDBJ databases">
        <title>The genome sequence of Skermanella stibiiresistens.</title>
        <authorList>
            <person name="Zhu W."/>
            <person name="Wang G."/>
        </authorList>
    </citation>
    <scope>NUCLEOTIDE SEQUENCE [LARGE SCALE GENOMIC DNA]</scope>
    <source>
        <strain evidence="2 3">SB22</strain>
    </source>
</reference>